<feature type="region of interest" description="Disordered" evidence="1">
    <location>
        <begin position="379"/>
        <end position="471"/>
    </location>
</feature>
<dbReference type="AlphaFoldDB" id="K0TIZ0"/>
<accession>K0TIZ0</accession>
<feature type="region of interest" description="Disordered" evidence="1">
    <location>
        <begin position="1"/>
        <end position="81"/>
    </location>
</feature>
<dbReference type="Proteomes" id="UP000266841">
    <property type="component" value="Unassembled WGS sequence"/>
</dbReference>
<sequence length="471" mass="49065">MFRRDGPIFGNGKSRQYGDGYERKVGSASPRPSLSDISGTGRTCGRVGSHPTRNQARESDGDRSAPARTPRPRATSEQLQLTRIERSIRRLAIATASASALATAAIAVPDVRGRTADGALAGGDGGDGLPPPLPVGQAPEPEPGRRPHGPEPRRDRRERQRERQHEVRGVLLGQVVPGRRFVRMGRAGVRGRDGGGNDAPAAAASAGRDALAAPGAHPAAAAAGAGLREPVAVPAAAPAGGLSDRLPAGLPDWLPNVGLPDAELPDAGLPEFGLPVPVAVRPAAGPDLRRHAVRQDERRRRRRPETEAGQVVEEEQVSQTVKVDEAGFVAPARGRVGVVVGEELEEVQGVAQVVQVGRPVGGRGGRPNRGWNMVKCPLPPTPPGPPTTARPGHTGCLLTSSRRDRRPIPHRTPSDAARHQKAYGAERDALPDATAGRRPHASSDAAAHAAAHASPDQSAGRGHAAPDATPV</sequence>
<feature type="non-terminal residue" evidence="2">
    <location>
        <position position="471"/>
    </location>
</feature>
<feature type="compositionally biased region" description="Polar residues" evidence="1">
    <location>
        <begin position="30"/>
        <end position="41"/>
    </location>
</feature>
<comment type="caution">
    <text evidence="2">The sequence shown here is derived from an EMBL/GenBank/DDBJ whole genome shotgun (WGS) entry which is preliminary data.</text>
</comment>
<feature type="compositionally biased region" description="Basic and acidic residues" evidence="1">
    <location>
        <begin position="142"/>
        <end position="168"/>
    </location>
</feature>
<reference evidence="2 3" key="1">
    <citation type="journal article" date="2012" name="Genome Biol.">
        <title>Genome and low-iron response of an oceanic diatom adapted to chronic iron limitation.</title>
        <authorList>
            <person name="Lommer M."/>
            <person name="Specht M."/>
            <person name="Roy A.S."/>
            <person name="Kraemer L."/>
            <person name="Andreson R."/>
            <person name="Gutowska M.A."/>
            <person name="Wolf J."/>
            <person name="Bergner S.V."/>
            <person name="Schilhabel M.B."/>
            <person name="Klostermeier U.C."/>
            <person name="Beiko R.G."/>
            <person name="Rosenstiel P."/>
            <person name="Hippler M."/>
            <person name="Laroche J."/>
        </authorList>
    </citation>
    <scope>NUCLEOTIDE SEQUENCE [LARGE SCALE GENOMIC DNA]</scope>
    <source>
        <strain evidence="2 3">CCMP1005</strain>
    </source>
</reference>
<feature type="region of interest" description="Disordered" evidence="1">
    <location>
        <begin position="117"/>
        <end position="168"/>
    </location>
</feature>
<proteinExistence type="predicted"/>
<feature type="compositionally biased region" description="Low complexity" evidence="1">
    <location>
        <begin position="442"/>
        <end position="454"/>
    </location>
</feature>
<organism evidence="2 3">
    <name type="scientific">Thalassiosira oceanica</name>
    <name type="common">Marine diatom</name>
    <dbReference type="NCBI Taxonomy" id="159749"/>
    <lineage>
        <taxon>Eukaryota</taxon>
        <taxon>Sar</taxon>
        <taxon>Stramenopiles</taxon>
        <taxon>Ochrophyta</taxon>
        <taxon>Bacillariophyta</taxon>
        <taxon>Coscinodiscophyceae</taxon>
        <taxon>Thalassiosirophycidae</taxon>
        <taxon>Thalassiosirales</taxon>
        <taxon>Thalassiosiraceae</taxon>
        <taxon>Thalassiosira</taxon>
    </lineage>
</organism>
<feature type="compositionally biased region" description="Pro residues" evidence="1">
    <location>
        <begin position="379"/>
        <end position="388"/>
    </location>
</feature>
<keyword evidence="3" id="KW-1185">Reference proteome</keyword>
<feature type="compositionally biased region" description="Basic and acidic residues" evidence="1">
    <location>
        <begin position="289"/>
        <end position="298"/>
    </location>
</feature>
<evidence type="ECO:0000256" key="1">
    <source>
        <dbReference type="SAM" id="MobiDB-lite"/>
    </source>
</evidence>
<gene>
    <name evidence="2" type="ORF">THAOC_04561</name>
</gene>
<name>K0TIZ0_THAOC</name>
<feature type="region of interest" description="Disordered" evidence="1">
    <location>
        <begin position="289"/>
        <end position="316"/>
    </location>
</feature>
<evidence type="ECO:0000313" key="3">
    <source>
        <dbReference type="Proteomes" id="UP000266841"/>
    </source>
</evidence>
<protein>
    <submittedName>
        <fullName evidence="2">Uncharacterized protein</fullName>
    </submittedName>
</protein>
<dbReference type="EMBL" id="AGNL01004209">
    <property type="protein sequence ID" value="EJK73796.1"/>
    <property type="molecule type" value="Genomic_DNA"/>
</dbReference>
<feature type="compositionally biased region" description="Low complexity" evidence="1">
    <location>
        <begin position="66"/>
        <end position="76"/>
    </location>
</feature>
<evidence type="ECO:0000313" key="2">
    <source>
        <dbReference type="EMBL" id="EJK73796.1"/>
    </source>
</evidence>
<feature type="compositionally biased region" description="Low complexity" evidence="1">
    <location>
        <begin position="307"/>
        <end position="316"/>
    </location>
</feature>
<feature type="compositionally biased region" description="Basic and acidic residues" evidence="1">
    <location>
        <begin position="55"/>
        <end position="65"/>
    </location>
</feature>
<feature type="compositionally biased region" description="Basic and acidic residues" evidence="1">
    <location>
        <begin position="412"/>
        <end position="430"/>
    </location>
</feature>